<protein>
    <recommendedName>
        <fullName evidence="8">Major facilitator superfamily (MFS) profile domain-containing protein</fullName>
    </recommendedName>
</protein>
<gene>
    <name evidence="6" type="ORF">NLU13_0940</name>
</gene>
<evidence type="ECO:0000256" key="3">
    <source>
        <dbReference type="ARBA" id="ARBA00022989"/>
    </source>
</evidence>
<evidence type="ECO:0000313" key="6">
    <source>
        <dbReference type="EMBL" id="KAK0391439.1"/>
    </source>
</evidence>
<name>A0AA39GQR6_SARSR</name>
<dbReference type="Pfam" id="PF07690">
    <property type="entry name" value="MFS_1"/>
    <property type="match status" value="1"/>
</dbReference>
<evidence type="ECO:0000256" key="2">
    <source>
        <dbReference type="ARBA" id="ARBA00022692"/>
    </source>
</evidence>
<reference evidence="6" key="1">
    <citation type="submission" date="2022-10" db="EMBL/GenBank/DDBJ databases">
        <title>Determination and structural analysis of whole genome sequence of Sarocladium strictum F4-1.</title>
        <authorList>
            <person name="Hu L."/>
            <person name="Jiang Y."/>
        </authorList>
    </citation>
    <scope>NUCLEOTIDE SEQUENCE</scope>
    <source>
        <strain evidence="6">F4-1</strain>
    </source>
</reference>
<keyword evidence="7" id="KW-1185">Reference proteome</keyword>
<dbReference type="Gene3D" id="1.20.1250.20">
    <property type="entry name" value="MFS general substrate transporter like domains"/>
    <property type="match status" value="1"/>
</dbReference>
<dbReference type="InterPro" id="IPR036259">
    <property type="entry name" value="MFS_trans_sf"/>
</dbReference>
<feature type="transmembrane region" description="Helical" evidence="5">
    <location>
        <begin position="429"/>
        <end position="452"/>
    </location>
</feature>
<dbReference type="InterPro" id="IPR011701">
    <property type="entry name" value="MFS"/>
</dbReference>
<feature type="transmembrane region" description="Helical" evidence="5">
    <location>
        <begin position="160"/>
        <end position="180"/>
    </location>
</feature>
<proteinExistence type="predicted"/>
<comment type="caution">
    <text evidence="6">The sequence shown here is derived from an EMBL/GenBank/DDBJ whole genome shotgun (WGS) entry which is preliminary data.</text>
</comment>
<feature type="transmembrane region" description="Helical" evidence="5">
    <location>
        <begin position="220"/>
        <end position="240"/>
    </location>
</feature>
<keyword evidence="3 5" id="KW-1133">Transmembrane helix</keyword>
<dbReference type="PANTHER" id="PTHR23507">
    <property type="entry name" value="ZGC:174356"/>
    <property type="match status" value="1"/>
</dbReference>
<evidence type="ECO:0000256" key="5">
    <source>
        <dbReference type="SAM" id="Phobius"/>
    </source>
</evidence>
<keyword evidence="4 5" id="KW-0472">Membrane</keyword>
<feature type="transmembrane region" description="Helical" evidence="5">
    <location>
        <begin position="192"/>
        <end position="214"/>
    </location>
</feature>
<organism evidence="6 7">
    <name type="scientific">Sarocladium strictum</name>
    <name type="common">Black bundle disease fungus</name>
    <name type="synonym">Acremonium strictum</name>
    <dbReference type="NCBI Taxonomy" id="5046"/>
    <lineage>
        <taxon>Eukaryota</taxon>
        <taxon>Fungi</taxon>
        <taxon>Dikarya</taxon>
        <taxon>Ascomycota</taxon>
        <taxon>Pezizomycotina</taxon>
        <taxon>Sordariomycetes</taxon>
        <taxon>Hypocreomycetidae</taxon>
        <taxon>Hypocreales</taxon>
        <taxon>Sarocladiaceae</taxon>
        <taxon>Sarocladium</taxon>
    </lineage>
</organism>
<dbReference type="EMBL" id="JAPDFR010000001">
    <property type="protein sequence ID" value="KAK0391439.1"/>
    <property type="molecule type" value="Genomic_DNA"/>
</dbReference>
<evidence type="ECO:0008006" key="8">
    <source>
        <dbReference type="Google" id="ProtNLM"/>
    </source>
</evidence>
<evidence type="ECO:0000313" key="7">
    <source>
        <dbReference type="Proteomes" id="UP001175261"/>
    </source>
</evidence>
<feature type="transmembrane region" description="Helical" evidence="5">
    <location>
        <begin position="372"/>
        <end position="389"/>
    </location>
</feature>
<feature type="transmembrane region" description="Helical" evidence="5">
    <location>
        <begin position="464"/>
        <end position="484"/>
    </location>
</feature>
<feature type="transmembrane region" description="Helical" evidence="5">
    <location>
        <begin position="36"/>
        <end position="60"/>
    </location>
</feature>
<evidence type="ECO:0000256" key="4">
    <source>
        <dbReference type="ARBA" id="ARBA00023136"/>
    </source>
</evidence>
<feature type="transmembrane region" description="Helical" evidence="5">
    <location>
        <begin position="395"/>
        <end position="417"/>
    </location>
</feature>
<keyword evidence="2 5" id="KW-0812">Transmembrane</keyword>
<dbReference type="CDD" id="cd06174">
    <property type="entry name" value="MFS"/>
    <property type="match status" value="1"/>
</dbReference>
<evidence type="ECO:0000256" key="1">
    <source>
        <dbReference type="ARBA" id="ARBA00004141"/>
    </source>
</evidence>
<dbReference type="GO" id="GO:0016020">
    <property type="term" value="C:membrane"/>
    <property type="evidence" value="ECO:0007669"/>
    <property type="project" value="UniProtKB-SubCell"/>
</dbReference>
<dbReference type="GO" id="GO:0022857">
    <property type="term" value="F:transmembrane transporter activity"/>
    <property type="evidence" value="ECO:0007669"/>
    <property type="project" value="InterPro"/>
</dbReference>
<dbReference type="Proteomes" id="UP001175261">
    <property type="component" value="Unassembled WGS sequence"/>
</dbReference>
<accession>A0AA39GQR6</accession>
<feature type="transmembrane region" description="Helical" evidence="5">
    <location>
        <begin position="125"/>
        <end position="148"/>
    </location>
</feature>
<dbReference type="SUPFAM" id="SSF103473">
    <property type="entry name" value="MFS general substrate transporter"/>
    <property type="match status" value="1"/>
</dbReference>
<dbReference type="PANTHER" id="PTHR23507:SF1">
    <property type="entry name" value="FI18259P1-RELATED"/>
    <property type="match status" value="1"/>
</dbReference>
<dbReference type="AlphaFoldDB" id="A0AA39GQR6"/>
<sequence length="497" mass="53799">MTDNEEVTPLLASPSAPNKKPGTAFAWLLSRSPTTIFLTVVIMIATLGSGLTGLPTLAVVEDSICQRLHRADDQAAPDDRLCKSDDVQRELSFIMGFQSMMEAIPSLVLAVPYGLLADRVGRRPVLILSFVGMILGMSWMMLSMWLSYYGLPFWVMWLSAFWQVIGAGDAVMISMVYAMISDAEPAETRTDAFYLIIAGSLVAHLVAVPLSTLLMLKSPWIPLLGGLALVVFTCICLTFIPESFHPTGSTPTAQTADDQGNSASHSPIQKATNFLSRFIAEARDSISILHSPSTSALLLTFIIQGFTNRASGFMVQYLSKRFYWSISRAGLLVSIKNAVDLVLHIFILPACSRLLMSPHFRFNYDPYTKDLVLARVSIFLLAAGSLLIASPSLVMVTIGIIVFTLGAGFESLCRGLISDLVDPEHTARVYSLIGVIQASSTLSAGPAIAWLFGSGMQLGGGWIGLPYLATALLCCLAAIGVYVVKPTVSLRRTRDQT</sequence>
<comment type="subcellular location">
    <subcellularLocation>
        <location evidence="1">Membrane</location>
        <topology evidence="1">Multi-pass membrane protein</topology>
    </subcellularLocation>
</comment>